<evidence type="ECO:0000313" key="1">
    <source>
        <dbReference type="EnsemblMetazoa" id="XP_030835631"/>
    </source>
</evidence>
<reference evidence="1" key="2">
    <citation type="submission" date="2021-01" db="UniProtKB">
        <authorList>
            <consortium name="EnsemblMetazoa"/>
        </authorList>
    </citation>
    <scope>IDENTIFICATION</scope>
</reference>
<dbReference type="PRINTS" id="PR02086">
    <property type="entry name" value="PUTNUCHARBI1"/>
</dbReference>
<dbReference type="EnsemblMetazoa" id="XM_030979771">
    <property type="protein sequence ID" value="XP_030835631"/>
    <property type="gene ID" value="LOC115921729"/>
</dbReference>
<reference evidence="2" key="1">
    <citation type="submission" date="2015-02" db="EMBL/GenBank/DDBJ databases">
        <title>Genome sequencing for Strongylocentrotus purpuratus.</title>
        <authorList>
            <person name="Murali S."/>
            <person name="Liu Y."/>
            <person name="Vee V."/>
            <person name="English A."/>
            <person name="Wang M."/>
            <person name="Skinner E."/>
            <person name="Han Y."/>
            <person name="Muzny D.M."/>
            <person name="Worley K.C."/>
            <person name="Gibbs R.A."/>
        </authorList>
    </citation>
    <scope>NUCLEOTIDE SEQUENCE</scope>
</reference>
<dbReference type="OrthoDB" id="2430314at2759"/>
<proteinExistence type="predicted"/>
<organism evidence="1 2">
    <name type="scientific">Strongylocentrotus purpuratus</name>
    <name type="common">Purple sea urchin</name>
    <dbReference type="NCBI Taxonomy" id="7668"/>
    <lineage>
        <taxon>Eukaryota</taxon>
        <taxon>Metazoa</taxon>
        <taxon>Echinodermata</taxon>
        <taxon>Eleutherozoa</taxon>
        <taxon>Echinozoa</taxon>
        <taxon>Echinoidea</taxon>
        <taxon>Euechinoidea</taxon>
        <taxon>Echinacea</taxon>
        <taxon>Camarodonta</taxon>
        <taxon>Echinidea</taxon>
        <taxon>Strongylocentrotidae</taxon>
        <taxon>Strongylocentrotus</taxon>
    </lineage>
</organism>
<sequence length="152" mass="17643">MNPFEVYDDESFRTRSWFSKETALYLINLVDEELRRTTDRNNPIHIQVVTALRFYAVGSFQKMHGDEAQLSQSSVCRVIKDVSEAFARRREQFMKFPTSREEVEAAQQKFYQYCRLPGFLVQLMGLMSTSGVLVEIKPCILLIGTTDTLLMK</sequence>
<dbReference type="OMA" id="VAILWTH"/>
<dbReference type="AlphaFoldDB" id="A0A7M7SW58"/>
<dbReference type="RefSeq" id="XP_030835631.1">
    <property type="nucleotide sequence ID" value="XM_030979771.1"/>
</dbReference>
<evidence type="ECO:0008006" key="3">
    <source>
        <dbReference type="Google" id="ProtNLM"/>
    </source>
</evidence>
<evidence type="ECO:0000313" key="2">
    <source>
        <dbReference type="Proteomes" id="UP000007110"/>
    </source>
</evidence>
<dbReference type="InterPro" id="IPR026103">
    <property type="entry name" value="HARBI1_animal"/>
</dbReference>
<dbReference type="Proteomes" id="UP000007110">
    <property type="component" value="Unassembled WGS sequence"/>
</dbReference>
<dbReference type="InParanoid" id="A0A7M7SW58"/>
<dbReference type="KEGG" id="spu:115921729"/>
<accession>A0A7M7SW58</accession>
<name>A0A7M7SW58_STRPU</name>
<keyword evidence="2" id="KW-1185">Reference proteome</keyword>
<protein>
    <recommendedName>
        <fullName evidence="3">Nuclease HARBI1</fullName>
    </recommendedName>
</protein>
<dbReference type="GeneID" id="115921729"/>